<accession>A0A0E9VED1</accession>
<reference evidence="1" key="1">
    <citation type="submission" date="2014-11" db="EMBL/GenBank/DDBJ databases">
        <authorList>
            <person name="Amaro Gonzalez C."/>
        </authorList>
    </citation>
    <scope>NUCLEOTIDE SEQUENCE</scope>
</reference>
<reference evidence="1" key="2">
    <citation type="journal article" date="2015" name="Fish Shellfish Immunol.">
        <title>Early steps in the European eel (Anguilla anguilla)-Vibrio vulnificus interaction in the gills: Role of the RtxA13 toxin.</title>
        <authorList>
            <person name="Callol A."/>
            <person name="Pajuelo D."/>
            <person name="Ebbesson L."/>
            <person name="Teles M."/>
            <person name="MacKenzie S."/>
            <person name="Amaro C."/>
        </authorList>
    </citation>
    <scope>NUCLEOTIDE SEQUENCE</scope>
</reference>
<proteinExistence type="predicted"/>
<sequence>MEWTIWLVQTVCGVCPAGIEGKRYLNVCSGVRPCCQECFCQVFPNTQHIPPVSSSSSSSLAQYPSLLSFTPTAFPQSVDPPM</sequence>
<organism evidence="1">
    <name type="scientific">Anguilla anguilla</name>
    <name type="common">European freshwater eel</name>
    <name type="synonym">Muraena anguilla</name>
    <dbReference type="NCBI Taxonomy" id="7936"/>
    <lineage>
        <taxon>Eukaryota</taxon>
        <taxon>Metazoa</taxon>
        <taxon>Chordata</taxon>
        <taxon>Craniata</taxon>
        <taxon>Vertebrata</taxon>
        <taxon>Euteleostomi</taxon>
        <taxon>Actinopterygii</taxon>
        <taxon>Neopterygii</taxon>
        <taxon>Teleostei</taxon>
        <taxon>Anguilliformes</taxon>
        <taxon>Anguillidae</taxon>
        <taxon>Anguilla</taxon>
    </lineage>
</organism>
<dbReference type="EMBL" id="GBXM01032777">
    <property type="protein sequence ID" value="JAH75800.1"/>
    <property type="molecule type" value="Transcribed_RNA"/>
</dbReference>
<protein>
    <submittedName>
        <fullName evidence="1">Uncharacterized protein</fullName>
    </submittedName>
</protein>
<evidence type="ECO:0000313" key="1">
    <source>
        <dbReference type="EMBL" id="JAH75800.1"/>
    </source>
</evidence>
<dbReference type="AlphaFoldDB" id="A0A0E9VED1"/>
<name>A0A0E9VED1_ANGAN</name>